<reference evidence="12" key="1">
    <citation type="submission" date="2023-10" db="EMBL/GenBank/DDBJ databases">
        <title>Genome assembly of Pristionchus species.</title>
        <authorList>
            <person name="Yoshida K."/>
            <person name="Sommer R.J."/>
        </authorList>
    </citation>
    <scope>NUCLEOTIDE SEQUENCE</scope>
    <source>
        <strain evidence="12">RS0144</strain>
    </source>
</reference>
<evidence type="ECO:0000256" key="1">
    <source>
        <dbReference type="ARBA" id="ARBA00004606"/>
    </source>
</evidence>
<dbReference type="Gene3D" id="3.90.550.50">
    <property type="match status" value="1"/>
</dbReference>
<keyword evidence="8 10" id="KW-0472">Membrane</keyword>
<dbReference type="GO" id="GO:0016757">
    <property type="term" value="F:glycosyltransferase activity"/>
    <property type="evidence" value="ECO:0007669"/>
    <property type="project" value="UniProtKB-KW"/>
</dbReference>
<organism evidence="12 13">
    <name type="scientific">Pristionchus entomophagus</name>
    <dbReference type="NCBI Taxonomy" id="358040"/>
    <lineage>
        <taxon>Eukaryota</taxon>
        <taxon>Metazoa</taxon>
        <taxon>Ecdysozoa</taxon>
        <taxon>Nematoda</taxon>
        <taxon>Chromadorea</taxon>
        <taxon>Rhabditida</taxon>
        <taxon>Rhabditina</taxon>
        <taxon>Diplogasteromorpha</taxon>
        <taxon>Diplogasteroidea</taxon>
        <taxon>Neodiplogasteridae</taxon>
        <taxon>Pristionchus</taxon>
    </lineage>
</organism>
<accession>A0AAV5SWV7</accession>
<evidence type="ECO:0000256" key="2">
    <source>
        <dbReference type="ARBA" id="ARBA00008661"/>
    </source>
</evidence>
<dbReference type="GO" id="GO:0012505">
    <property type="term" value="C:endomembrane system"/>
    <property type="evidence" value="ECO:0007669"/>
    <property type="project" value="UniProtKB-SubCell"/>
</dbReference>
<keyword evidence="6" id="KW-0735">Signal-anchor</keyword>
<dbReference type="AlphaFoldDB" id="A0AAV5SWV7"/>
<evidence type="ECO:0000256" key="3">
    <source>
        <dbReference type="ARBA" id="ARBA00022676"/>
    </source>
</evidence>
<dbReference type="GO" id="GO:0016020">
    <property type="term" value="C:membrane"/>
    <property type="evidence" value="ECO:0007669"/>
    <property type="project" value="UniProtKB-SubCell"/>
</dbReference>
<evidence type="ECO:0000256" key="10">
    <source>
        <dbReference type="SAM" id="Phobius"/>
    </source>
</evidence>
<comment type="caution">
    <text evidence="12">The sequence shown here is derived from an EMBL/GenBank/DDBJ whole genome shotgun (WGS) entry which is preliminary data.</text>
</comment>
<keyword evidence="13" id="KW-1185">Reference proteome</keyword>
<dbReference type="EMBL" id="BTSX01000002">
    <property type="protein sequence ID" value="GMS83991.1"/>
    <property type="molecule type" value="Genomic_DNA"/>
</dbReference>
<feature type="non-terminal residue" evidence="12">
    <location>
        <position position="1"/>
    </location>
</feature>
<sequence length="251" mass="28632">SPMRNLNSNIPVFLFAIFIIYISFTLLFLAFVYEARDKENTTTDSHIVSQKSLKIKPNQDVIVSVKTSSVYYSTRLKYILETWYRLASDKIYFVSDKPDPDIPIDLGNHFLYTDCSSSHQRAPLACKLTAELELFYRAKSNWSCHFDDDNYVNMPNLLNFLSDKSPNRPHYFGKVSVAKNIKVNYRNESISFSFGTGGAGFCLSQFVVEKLSELAMRNVTVLTLSNELGLTDDVTLGFIICEISFSIDHNF</sequence>
<evidence type="ECO:0000256" key="4">
    <source>
        <dbReference type="ARBA" id="ARBA00022679"/>
    </source>
</evidence>
<evidence type="ECO:0000256" key="6">
    <source>
        <dbReference type="ARBA" id="ARBA00022968"/>
    </source>
</evidence>
<name>A0AAV5SWV7_9BILA</name>
<evidence type="ECO:0000313" key="12">
    <source>
        <dbReference type="EMBL" id="GMS83991.1"/>
    </source>
</evidence>
<evidence type="ECO:0000256" key="5">
    <source>
        <dbReference type="ARBA" id="ARBA00022692"/>
    </source>
</evidence>
<evidence type="ECO:0000313" key="13">
    <source>
        <dbReference type="Proteomes" id="UP001432027"/>
    </source>
</evidence>
<evidence type="ECO:0000259" key="11">
    <source>
        <dbReference type="Pfam" id="PF02434"/>
    </source>
</evidence>
<dbReference type="Proteomes" id="UP001432027">
    <property type="component" value="Unassembled WGS sequence"/>
</dbReference>
<keyword evidence="4" id="KW-0808">Transferase</keyword>
<evidence type="ECO:0000256" key="9">
    <source>
        <dbReference type="ARBA" id="ARBA00037847"/>
    </source>
</evidence>
<proteinExistence type="inferred from homology"/>
<evidence type="ECO:0000256" key="8">
    <source>
        <dbReference type="ARBA" id="ARBA00023136"/>
    </source>
</evidence>
<feature type="domain" description="Fringe-like glycosyltransferase" evidence="11">
    <location>
        <begin position="59"/>
        <end position="242"/>
    </location>
</feature>
<feature type="transmembrane region" description="Helical" evidence="10">
    <location>
        <begin position="12"/>
        <end position="33"/>
    </location>
</feature>
<protein>
    <recommendedName>
        <fullName evidence="11">Fringe-like glycosyltransferase domain-containing protein</fullName>
    </recommendedName>
</protein>
<keyword evidence="3" id="KW-0328">Glycosyltransferase</keyword>
<keyword evidence="7 10" id="KW-1133">Transmembrane helix</keyword>
<keyword evidence="5 10" id="KW-0812">Transmembrane</keyword>
<dbReference type="Pfam" id="PF02434">
    <property type="entry name" value="Fringe"/>
    <property type="match status" value="1"/>
</dbReference>
<gene>
    <name evidence="12" type="ORF">PENTCL1PPCAC_6166</name>
</gene>
<comment type="similarity">
    <text evidence="2">Belongs to the glycosyltransferase 31 family.</text>
</comment>
<dbReference type="InterPro" id="IPR003378">
    <property type="entry name" value="Fringe-like_glycosylTrfase"/>
</dbReference>
<comment type="subcellular location">
    <subcellularLocation>
        <location evidence="9">Endomembrane system</location>
        <topology evidence="9">Single-pass membrane protein</topology>
    </subcellularLocation>
    <subcellularLocation>
        <location evidence="1">Membrane</location>
        <topology evidence="1">Single-pass type II membrane protein</topology>
    </subcellularLocation>
</comment>
<evidence type="ECO:0000256" key="7">
    <source>
        <dbReference type="ARBA" id="ARBA00022989"/>
    </source>
</evidence>
<dbReference type="PANTHER" id="PTHR10811">
    <property type="entry name" value="FRINGE-RELATED"/>
    <property type="match status" value="1"/>
</dbReference>